<reference evidence="5" key="1">
    <citation type="submission" date="2021-09" db="EMBL/GenBank/DDBJ databases">
        <title>Genome analysis of Fictibacillus sp. KIGAM418 isolated from marine sediment.</title>
        <authorList>
            <person name="Seo M.-J."/>
            <person name="Cho E.-S."/>
            <person name="Hwang C.Y."/>
        </authorList>
    </citation>
    <scope>NUCLEOTIDE SEQUENCE</scope>
    <source>
        <strain evidence="5">KIGAM418</strain>
    </source>
</reference>
<dbReference type="PANTHER" id="PTHR42834:SF1">
    <property type="entry name" value="ENDONUCLEASE_EXONUCLEASE_PHOSPHATASE FAMILY PROTEIN (AFU_ORTHOLOGUE AFUA_3G09210)"/>
    <property type="match status" value="1"/>
</dbReference>
<name>A0A9X1X9H3_9BACL</name>
<organism evidence="5 6">
    <name type="scientific">Fictibacillus marinisediminis</name>
    <dbReference type="NCBI Taxonomy" id="2878389"/>
    <lineage>
        <taxon>Bacteria</taxon>
        <taxon>Bacillati</taxon>
        <taxon>Bacillota</taxon>
        <taxon>Bacilli</taxon>
        <taxon>Bacillales</taxon>
        <taxon>Fictibacillaceae</taxon>
        <taxon>Fictibacillus</taxon>
    </lineage>
</organism>
<protein>
    <submittedName>
        <fullName evidence="5">DUF6359 domain-containing protein</fullName>
    </submittedName>
</protein>
<feature type="signal peptide" evidence="1">
    <location>
        <begin position="1"/>
        <end position="33"/>
    </location>
</feature>
<proteinExistence type="predicted"/>
<feature type="chain" id="PRO_5040902045" evidence="1">
    <location>
        <begin position="34"/>
        <end position="825"/>
    </location>
</feature>
<dbReference type="InterPro" id="IPR045939">
    <property type="entry name" value="YhcR_N"/>
</dbReference>
<dbReference type="PANTHER" id="PTHR42834">
    <property type="entry name" value="ENDONUCLEASE/EXONUCLEASE/PHOSPHATASE FAMILY PROTEIN (AFU_ORTHOLOGUE AFUA_3G09210)"/>
    <property type="match status" value="1"/>
</dbReference>
<dbReference type="InterPro" id="IPR059177">
    <property type="entry name" value="GH29D-like_dom"/>
</dbReference>
<keyword evidence="1" id="KW-0732">Signal</keyword>
<sequence>MKTKSYKKVFSLALIMVFIASMLSPMVSSKAIAADVISVSDAISSNTGSDKTVEGYIVGAVKGGSGTSISFQLSAPFIQDTNLAIADSPNETDKTKILPVQLPAGAVRDGLNLKAHPENLGKKVQITGDLMAYFSVPGHKNAKSFSFVGDTPSEPQAEPVTASPDSGLLKTGTKIALTTATENAAIYYTLDGTNPTSSSNRYSEPLTINEDATVKAIAIKDGLKNSEISSFKYTVAFTGLRIHDIQGASHQSPFANKSVADVEGVVTHVVDANNFYMQDTTPDLDENTSDGILIYQKNHGLKSGDAVKVTGQVKEWVLEGYADKLKTDLPVTEINAENGGSVTVTESGHALPAPVVLGDKGRHIPTQIIDNDNFGLFDPKEDGIDFYESLEGMRVEVDNPKIVAPQNYGELVVVTNNKGNTPFNTSGAINISKADYNPERIFVDINDSSFIAKSGDYFKGNITGVMSYSFSNYKVLTNKDQLPTFVECKTKRETTKLLGKNKKLTIASFNVENFSANKDGKDGTSDEKAGRIADSIVHNLNAPDIVGLIEMQDGDGPVNDGKTDAKDSADRLINEIKAKGGPSYEYTDIAPIDVKDGGIPGGNIRVAFIYNPDRVSLAPGTKGTATQAVEYKNGKLSLNPGRIDPTNPAFENSRKPLAAQFMFNGEKVTVIANHFNSKGGDQPMFGKNQPPVLSSEVQRLQIAGIVNNFVKSIKADDPKANVVLLGDFNDFEFTPALEEVKGNELSDMIQEVPYPERYSYSYQGNAQVLDHILVSNNLKKDTNVDIVHINSQFMEQHGRASDHDPVVVQVKLKEDCGLHKFKKAN</sequence>
<feature type="domain" description="GH29D-like beta-sandwich" evidence="2">
    <location>
        <begin position="164"/>
        <end position="229"/>
    </location>
</feature>
<dbReference type="Pfam" id="PF19886">
    <property type="entry name" value="DUF6359"/>
    <property type="match status" value="1"/>
</dbReference>
<gene>
    <name evidence="5" type="ORF">LCY76_07625</name>
</gene>
<evidence type="ECO:0000259" key="2">
    <source>
        <dbReference type="Pfam" id="PF13290"/>
    </source>
</evidence>
<dbReference type="InterPro" id="IPR005135">
    <property type="entry name" value="Endo/exonuclease/phosphatase"/>
</dbReference>
<dbReference type="SUPFAM" id="SSF56219">
    <property type="entry name" value="DNase I-like"/>
    <property type="match status" value="1"/>
</dbReference>
<dbReference type="Gene3D" id="3.60.10.10">
    <property type="entry name" value="Endonuclease/exonuclease/phosphatase"/>
    <property type="match status" value="1"/>
</dbReference>
<accession>A0A9X1X9H3</accession>
<dbReference type="Pfam" id="PF13290">
    <property type="entry name" value="CHB_HEX_C_1"/>
    <property type="match status" value="1"/>
</dbReference>
<evidence type="ECO:0000313" key="6">
    <source>
        <dbReference type="Proteomes" id="UP001139011"/>
    </source>
</evidence>
<feature type="domain" description="Endonuclease YhcR N-terminal" evidence="4">
    <location>
        <begin position="37"/>
        <end position="147"/>
    </location>
</feature>
<comment type="caution">
    <text evidence="5">The sequence shown here is derived from an EMBL/GenBank/DDBJ whole genome shotgun (WGS) entry which is preliminary data.</text>
</comment>
<dbReference type="AlphaFoldDB" id="A0A9X1X9H3"/>
<dbReference type="Pfam" id="PF19580">
    <property type="entry name" value="Exo_endo_phos_3"/>
    <property type="match status" value="1"/>
</dbReference>
<evidence type="ECO:0000259" key="3">
    <source>
        <dbReference type="Pfam" id="PF19580"/>
    </source>
</evidence>
<evidence type="ECO:0000256" key="1">
    <source>
        <dbReference type="SAM" id="SignalP"/>
    </source>
</evidence>
<dbReference type="CDD" id="cd10283">
    <property type="entry name" value="MnuA_DNase1-like"/>
    <property type="match status" value="1"/>
</dbReference>
<dbReference type="GO" id="GO:0003824">
    <property type="term" value="F:catalytic activity"/>
    <property type="evidence" value="ECO:0007669"/>
    <property type="project" value="InterPro"/>
</dbReference>
<dbReference type="CDD" id="cd04486">
    <property type="entry name" value="YhcR_OBF_like"/>
    <property type="match status" value="1"/>
</dbReference>
<dbReference type="Proteomes" id="UP001139011">
    <property type="component" value="Unassembled WGS sequence"/>
</dbReference>
<dbReference type="EMBL" id="JAIWJX010000002">
    <property type="protein sequence ID" value="MCK6256459.1"/>
    <property type="molecule type" value="Genomic_DNA"/>
</dbReference>
<dbReference type="RefSeq" id="WP_248252134.1">
    <property type="nucleotide sequence ID" value="NZ_JAIWJX010000002.1"/>
</dbReference>
<dbReference type="InterPro" id="IPR036691">
    <property type="entry name" value="Endo/exonu/phosph_ase_sf"/>
</dbReference>
<evidence type="ECO:0000259" key="4">
    <source>
        <dbReference type="Pfam" id="PF19886"/>
    </source>
</evidence>
<evidence type="ECO:0000313" key="5">
    <source>
        <dbReference type="EMBL" id="MCK6256459.1"/>
    </source>
</evidence>
<feature type="domain" description="Endonuclease/exonuclease/phosphatase" evidence="3">
    <location>
        <begin position="643"/>
        <end position="787"/>
    </location>
</feature>
<keyword evidence="6" id="KW-1185">Reference proteome</keyword>